<keyword evidence="3" id="KW-1185">Reference proteome</keyword>
<evidence type="ECO:0000313" key="2">
    <source>
        <dbReference type="EMBL" id="CAH1718484.1"/>
    </source>
</evidence>
<reference evidence="2" key="2">
    <citation type="submission" date="2022-10" db="EMBL/GenBank/DDBJ databases">
        <authorList>
            <consortium name="ENA_rothamsted_submissions"/>
            <consortium name="culmorum"/>
            <person name="King R."/>
        </authorList>
    </citation>
    <scope>NUCLEOTIDE SEQUENCE</scope>
</reference>
<accession>A0A9P0NI68</accession>
<proteinExistence type="predicted"/>
<dbReference type="InterPro" id="IPR001763">
    <property type="entry name" value="Rhodanese-like_dom"/>
</dbReference>
<protein>
    <recommendedName>
        <fullName evidence="1">Rhodanese domain-containing protein</fullName>
    </recommendedName>
</protein>
<evidence type="ECO:0000313" key="3">
    <source>
        <dbReference type="Proteomes" id="UP001153620"/>
    </source>
</evidence>
<sequence length="119" mass="13342">MAEIKIATYEEIKDLPNHPEKLLIDVREPQELESTGRIPTSINIPLAKVSDALKLDGKKFNEIYDREKPGLDDEIIFSCLLGGRAQKGATIAVGHGFRNVKNYRGSWTEYATKEGLKVE</sequence>
<gene>
    <name evidence="2" type="ORF">CHIRRI_LOCUS5872</name>
</gene>
<organism evidence="2 3">
    <name type="scientific">Chironomus riparius</name>
    <dbReference type="NCBI Taxonomy" id="315576"/>
    <lineage>
        <taxon>Eukaryota</taxon>
        <taxon>Metazoa</taxon>
        <taxon>Ecdysozoa</taxon>
        <taxon>Arthropoda</taxon>
        <taxon>Hexapoda</taxon>
        <taxon>Insecta</taxon>
        <taxon>Pterygota</taxon>
        <taxon>Neoptera</taxon>
        <taxon>Endopterygota</taxon>
        <taxon>Diptera</taxon>
        <taxon>Nematocera</taxon>
        <taxon>Chironomoidea</taxon>
        <taxon>Chironomidae</taxon>
        <taxon>Chironominae</taxon>
        <taxon>Chironomus</taxon>
    </lineage>
</organism>
<dbReference type="PANTHER" id="PTHR44086:SF10">
    <property type="entry name" value="THIOSULFATE SULFURTRANSFERASE_RHODANESE-LIKE DOMAIN-CONTAINING PROTEIN 3"/>
    <property type="match status" value="1"/>
</dbReference>
<dbReference type="SUPFAM" id="SSF52821">
    <property type="entry name" value="Rhodanese/Cell cycle control phosphatase"/>
    <property type="match status" value="1"/>
</dbReference>
<name>A0A9P0NI68_9DIPT</name>
<dbReference type="Gene3D" id="3.40.250.10">
    <property type="entry name" value="Rhodanese-like domain"/>
    <property type="match status" value="1"/>
</dbReference>
<feature type="domain" description="Rhodanese" evidence="1">
    <location>
        <begin position="17"/>
        <end position="119"/>
    </location>
</feature>
<dbReference type="Proteomes" id="UP001153620">
    <property type="component" value="Chromosome 2"/>
</dbReference>
<dbReference type="PROSITE" id="PS50206">
    <property type="entry name" value="RHODANESE_3"/>
    <property type="match status" value="1"/>
</dbReference>
<dbReference type="Pfam" id="PF00581">
    <property type="entry name" value="Rhodanese"/>
    <property type="match status" value="1"/>
</dbReference>
<dbReference type="SMART" id="SM00450">
    <property type="entry name" value="RHOD"/>
    <property type="match status" value="1"/>
</dbReference>
<reference evidence="2" key="1">
    <citation type="submission" date="2022-01" db="EMBL/GenBank/DDBJ databases">
        <authorList>
            <person name="King R."/>
        </authorList>
    </citation>
    <scope>NUCLEOTIDE SEQUENCE</scope>
</reference>
<dbReference type="EMBL" id="OU895878">
    <property type="protein sequence ID" value="CAH1718484.1"/>
    <property type="molecule type" value="Genomic_DNA"/>
</dbReference>
<dbReference type="PANTHER" id="PTHR44086">
    <property type="entry name" value="THIOSULFATE SULFURTRANSFERASE RDL2, MITOCHONDRIAL-RELATED"/>
    <property type="match status" value="1"/>
</dbReference>
<dbReference type="InterPro" id="IPR036873">
    <property type="entry name" value="Rhodanese-like_dom_sf"/>
</dbReference>
<dbReference type="CDD" id="cd01519">
    <property type="entry name" value="RHOD_HSP67B2"/>
    <property type="match status" value="1"/>
</dbReference>
<dbReference type="AlphaFoldDB" id="A0A9P0NI68"/>
<evidence type="ECO:0000259" key="1">
    <source>
        <dbReference type="PROSITE" id="PS50206"/>
    </source>
</evidence>